<name>A0AAN9JZQ1_CANGL</name>
<keyword evidence="1" id="KW-0472">Membrane</keyword>
<dbReference type="PANTHER" id="PTHR31721">
    <property type="entry name" value="OS06G0710300 PROTEIN"/>
    <property type="match status" value="1"/>
</dbReference>
<feature type="transmembrane region" description="Helical" evidence="1">
    <location>
        <begin position="308"/>
        <end position="327"/>
    </location>
</feature>
<dbReference type="InterPro" id="IPR005134">
    <property type="entry name" value="UPF0114"/>
</dbReference>
<protein>
    <recommendedName>
        <fullName evidence="4">Transmembrane protein</fullName>
    </recommendedName>
</protein>
<feature type="transmembrane region" description="Helical" evidence="1">
    <location>
        <begin position="171"/>
        <end position="196"/>
    </location>
</feature>
<evidence type="ECO:0008006" key="4">
    <source>
        <dbReference type="Google" id="ProtNLM"/>
    </source>
</evidence>
<proteinExistence type="predicted"/>
<dbReference type="PANTHER" id="PTHR31721:SF4">
    <property type="entry name" value="OS06G0710300 PROTEIN"/>
    <property type="match status" value="1"/>
</dbReference>
<dbReference type="EMBL" id="JAYMYQ010000010">
    <property type="protein sequence ID" value="KAK7307394.1"/>
    <property type="molecule type" value="Genomic_DNA"/>
</dbReference>
<dbReference type="Pfam" id="PF03350">
    <property type="entry name" value="UPF0114"/>
    <property type="match status" value="1"/>
</dbReference>
<dbReference type="Proteomes" id="UP001367508">
    <property type="component" value="Unassembled WGS sequence"/>
</dbReference>
<sequence>MVHEFQVSHIDSAKVSLFLSHCDYTTSGRFSVCVCVVKVHIFVAHTHTYQPTHYRNIPTNCFTSQHKTMKLSHTLVPRPFSSASLQIQTQTQTQNSIFTSNGKRVFVLGYHTLRFLNCACTNSGSAVSSSVANPSLPPHVASNSSVTQNLSGGNLQAIEEGIEKVIYRCRFMAILGVFGSLVGSFLCFIKGCGFVADSFLQYFVNRSKVIQTLIEAIDVYLLGTVMLVFGMGLYELFVSNLGSASSLPDQNPSDRSNLFGLFTLKERPKWLDIKTVNELKTKLGHVIVMLLLIGLFDKSKKAAIHTPVDLLCFCASVLLSSSCLFLLSKLNEAK</sequence>
<keyword evidence="1" id="KW-1133">Transmembrane helix</keyword>
<dbReference type="AlphaFoldDB" id="A0AAN9JZQ1"/>
<reference evidence="2 3" key="1">
    <citation type="submission" date="2024-01" db="EMBL/GenBank/DDBJ databases">
        <title>The genomes of 5 underutilized Papilionoideae crops provide insights into root nodulation and disease resistanc.</title>
        <authorList>
            <person name="Jiang F."/>
        </authorList>
    </citation>
    <scope>NUCLEOTIDE SEQUENCE [LARGE SCALE GENOMIC DNA]</scope>
    <source>
        <strain evidence="2">LVBAO_FW01</strain>
        <tissue evidence="2">Leaves</tissue>
    </source>
</reference>
<accession>A0AAN9JZQ1</accession>
<comment type="caution">
    <text evidence="2">The sequence shown here is derived from an EMBL/GenBank/DDBJ whole genome shotgun (WGS) entry which is preliminary data.</text>
</comment>
<evidence type="ECO:0000313" key="2">
    <source>
        <dbReference type="EMBL" id="KAK7307394.1"/>
    </source>
</evidence>
<keyword evidence="1" id="KW-0812">Transmembrane</keyword>
<gene>
    <name evidence="2" type="ORF">VNO77_40415</name>
</gene>
<organism evidence="2 3">
    <name type="scientific">Canavalia gladiata</name>
    <name type="common">Sword bean</name>
    <name type="synonym">Dolichos gladiatus</name>
    <dbReference type="NCBI Taxonomy" id="3824"/>
    <lineage>
        <taxon>Eukaryota</taxon>
        <taxon>Viridiplantae</taxon>
        <taxon>Streptophyta</taxon>
        <taxon>Embryophyta</taxon>
        <taxon>Tracheophyta</taxon>
        <taxon>Spermatophyta</taxon>
        <taxon>Magnoliopsida</taxon>
        <taxon>eudicotyledons</taxon>
        <taxon>Gunneridae</taxon>
        <taxon>Pentapetalae</taxon>
        <taxon>rosids</taxon>
        <taxon>fabids</taxon>
        <taxon>Fabales</taxon>
        <taxon>Fabaceae</taxon>
        <taxon>Papilionoideae</taxon>
        <taxon>50 kb inversion clade</taxon>
        <taxon>NPAAA clade</taxon>
        <taxon>indigoferoid/millettioid clade</taxon>
        <taxon>Phaseoleae</taxon>
        <taxon>Canavalia</taxon>
    </lineage>
</organism>
<keyword evidence="3" id="KW-1185">Reference proteome</keyword>
<evidence type="ECO:0000256" key="1">
    <source>
        <dbReference type="SAM" id="Phobius"/>
    </source>
</evidence>
<feature type="transmembrane region" description="Helical" evidence="1">
    <location>
        <begin position="217"/>
        <end position="237"/>
    </location>
</feature>
<evidence type="ECO:0000313" key="3">
    <source>
        <dbReference type="Proteomes" id="UP001367508"/>
    </source>
</evidence>